<evidence type="ECO:0000259" key="1">
    <source>
        <dbReference type="PROSITE" id="PS50055"/>
    </source>
</evidence>
<dbReference type="InterPro" id="IPR050348">
    <property type="entry name" value="Protein-Tyr_Phosphatase"/>
</dbReference>
<dbReference type="PANTHER" id="PTHR19134:SF561">
    <property type="entry name" value="PROTEIN TYROSINE PHOSPHATASE 36E, ISOFORM A"/>
    <property type="match status" value="1"/>
</dbReference>
<dbReference type="PROSITE" id="PS50056">
    <property type="entry name" value="TYR_PHOSPHATASE_2"/>
    <property type="match status" value="2"/>
</dbReference>
<protein>
    <recommendedName>
        <fullName evidence="5">Protein-tyrosine-phosphatase</fullName>
    </recommendedName>
</protein>
<dbReference type="FunFam" id="3.90.190.10:FF:000250">
    <property type="entry name" value="Predicted protein"/>
    <property type="match status" value="1"/>
</dbReference>
<feature type="non-terminal residue" evidence="3">
    <location>
        <position position="577"/>
    </location>
</feature>
<feature type="domain" description="Tyrosine specific protein phosphatases" evidence="2">
    <location>
        <begin position="197"/>
        <end position="268"/>
    </location>
</feature>
<dbReference type="PANTHER" id="PTHR19134">
    <property type="entry name" value="RECEPTOR-TYPE TYROSINE-PROTEIN PHOSPHATASE"/>
    <property type="match status" value="1"/>
</dbReference>
<dbReference type="InterPro" id="IPR016130">
    <property type="entry name" value="Tyr_Pase_AS"/>
</dbReference>
<evidence type="ECO:0008006" key="5">
    <source>
        <dbReference type="Google" id="ProtNLM"/>
    </source>
</evidence>
<dbReference type="PRINTS" id="PR00700">
    <property type="entry name" value="PRTYPHPHTASE"/>
</dbReference>
<dbReference type="HOGENOM" id="CLU_001645_8_0_1"/>
<organism evidence="3 4">
    <name type="scientific">Nematostella vectensis</name>
    <name type="common">Starlet sea anemone</name>
    <dbReference type="NCBI Taxonomy" id="45351"/>
    <lineage>
        <taxon>Eukaryota</taxon>
        <taxon>Metazoa</taxon>
        <taxon>Cnidaria</taxon>
        <taxon>Anthozoa</taxon>
        <taxon>Hexacorallia</taxon>
        <taxon>Actiniaria</taxon>
        <taxon>Edwardsiidae</taxon>
        <taxon>Nematostella</taxon>
    </lineage>
</organism>
<name>A7SX30_NEMVE</name>
<dbReference type="AlphaFoldDB" id="A7SX30"/>
<dbReference type="PROSITE" id="PS50055">
    <property type="entry name" value="TYR_PHOSPHATASE_PTP"/>
    <property type="match status" value="2"/>
</dbReference>
<dbReference type="CDD" id="cd00047">
    <property type="entry name" value="PTPc"/>
    <property type="match status" value="1"/>
</dbReference>
<dbReference type="InterPro" id="IPR003595">
    <property type="entry name" value="Tyr_Pase_cat"/>
</dbReference>
<keyword evidence="4" id="KW-1185">Reference proteome</keyword>
<dbReference type="OMA" id="QYPTIEA"/>
<dbReference type="EMBL" id="DS469877">
    <property type="protein sequence ID" value="EDO31736.1"/>
    <property type="molecule type" value="Genomic_DNA"/>
</dbReference>
<dbReference type="InterPro" id="IPR000387">
    <property type="entry name" value="Tyr_Pase_dom"/>
</dbReference>
<gene>
    <name evidence="3" type="ORF">NEMVEDRAFT_v1g136229</name>
</gene>
<dbReference type="SMART" id="SM00194">
    <property type="entry name" value="PTPc"/>
    <property type="match status" value="2"/>
</dbReference>
<dbReference type="eggNOG" id="KOG4228">
    <property type="taxonomic scope" value="Eukaryota"/>
</dbReference>
<dbReference type="SUPFAM" id="SSF52799">
    <property type="entry name" value="(Phosphotyrosine protein) phosphatases II"/>
    <property type="match status" value="2"/>
</dbReference>
<dbReference type="InterPro" id="IPR029021">
    <property type="entry name" value="Prot-tyrosine_phosphatase-like"/>
</dbReference>
<evidence type="ECO:0000313" key="3">
    <source>
        <dbReference type="EMBL" id="EDO31736.1"/>
    </source>
</evidence>
<dbReference type="GO" id="GO:0007165">
    <property type="term" value="P:signal transduction"/>
    <property type="evidence" value="ECO:0000318"/>
    <property type="project" value="GO_Central"/>
</dbReference>
<dbReference type="PhylomeDB" id="A7SX30"/>
<dbReference type="SMART" id="SM00404">
    <property type="entry name" value="PTPc_motif"/>
    <property type="match status" value="2"/>
</dbReference>
<proteinExistence type="predicted"/>
<feature type="domain" description="Tyrosine-protein phosphatase" evidence="1">
    <location>
        <begin position="22"/>
        <end position="277"/>
    </location>
</feature>
<dbReference type="PROSITE" id="PS00383">
    <property type="entry name" value="TYR_PHOSPHATASE_1"/>
    <property type="match status" value="1"/>
</dbReference>
<dbReference type="Proteomes" id="UP000001593">
    <property type="component" value="Unassembled WGS sequence"/>
</dbReference>
<feature type="domain" description="Tyrosine-protein phosphatase" evidence="1">
    <location>
        <begin position="309"/>
        <end position="564"/>
    </location>
</feature>
<feature type="domain" description="Tyrosine specific protein phosphatases" evidence="2">
    <location>
        <begin position="480"/>
        <end position="555"/>
    </location>
</feature>
<dbReference type="GO" id="GO:0004725">
    <property type="term" value="F:protein tyrosine phosphatase activity"/>
    <property type="evidence" value="ECO:0000318"/>
    <property type="project" value="GO_Central"/>
</dbReference>
<dbReference type="InterPro" id="IPR000242">
    <property type="entry name" value="PTP_cat"/>
</dbReference>
<dbReference type="Gene3D" id="3.90.190.10">
    <property type="entry name" value="Protein tyrosine phosphatase superfamily"/>
    <property type="match status" value="2"/>
</dbReference>
<reference evidence="3 4" key="1">
    <citation type="journal article" date="2007" name="Science">
        <title>Sea anemone genome reveals ancestral eumetazoan gene repertoire and genomic organization.</title>
        <authorList>
            <person name="Putnam N.H."/>
            <person name="Srivastava M."/>
            <person name="Hellsten U."/>
            <person name="Dirks B."/>
            <person name="Chapman J."/>
            <person name="Salamov A."/>
            <person name="Terry A."/>
            <person name="Shapiro H."/>
            <person name="Lindquist E."/>
            <person name="Kapitonov V.V."/>
            <person name="Jurka J."/>
            <person name="Genikhovich G."/>
            <person name="Grigoriev I.V."/>
            <person name="Lucas S.M."/>
            <person name="Steele R.E."/>
            <person name="Finnerty J.R."/>
            <person name="Technau U."/>
            <person name="Martindale M.Q."/>
            <person name="Rokhsar D.S."/>
        </authorList>
    </citation>
    <scope>NUCLEOTIDE SEQUENCE [LARGE SCALE GENOMIC DNA]</scope>
    <source>
        <strain evidence="4">CH2 X CH6</strain>
    </source>
</reference>
<sequence length="577" mass="65938">PIPIALFPEYVAKMQANGGIRLETEYKKFDNGQQFPWEAARKPANKNKNRYANIVAYDHSRVVLERVNGDEDSDYINASFIHGYDGTPRSFIASQGPLPPAFEDFWRMVWEQNSQSIVMLTNLVELGKTKCHKYWPDKTETYGGVTVTLHQSEIFAEYEIRTFILSKAKQSGSRMVRQFHFTVWPDKGVPQYATAVLAFRRKVRALNPRDAGPVIVHCSAGVGRTGAYIVIDAMLEQAKKSRTVDIRNYLIALRKDRPHMVQTKEQYSFIHSAVLEALTCGNTEIQSENCNQAMQKLASVNRKFQMTGYALEFQKFDNGQQFPWEAARKPANKNKNRYANIVAYDHSRLVLERVNGNEDSDYINASFIHAHRGRNAFIATQHPLLETVEDFWRMVTDYDIGTIVMLNNLHELDQEYPKYWPDHGPTKYGHIGVSVLSKQEQGDVICTKLKVTRKKVRRTHEVRHLHHVSWPDKCIPEVACSVLDLLDEAQTSQQQCGNAPVLVQCSNGVGRSGTFCAISSVLERLKTEQVIDVFQVIKRIRVNLPGAVESPTQYMFCYQIIQKYLDSFSDYANYSDC</sequence>
<dbReference type="Pfam" id="PF00102">
    <property type="entry name" value="Y_phosphatase"/>
    <property type="match status" value="2"/>
</dbReference>
<evidence type="ECO:0000313" key="4">
    <source>
        <dbReference type="Proteomes" id="UP000001593"/>
    </source>
</evidence>
<dbReference type="STRING" id="45351.A7SX30"/>
<accession>A7SX30</accession>
<dbReference type="InParanoid" id="A7SX30"/>
<dbReference type="FunFam" id="3.90.190.10:FF:000080">
    <property type="entry name" value="Receptor-type tyrosine-protein phosphatase mu"/>
    <property type="match status" value="1"/>
</dbReference>
<evidence type="ECO:0000259" key="2">
    <source>
        <dbReference type="PROSITE" id="PS50056"/>
    </source>
</evidence>